<evidence type="ECO:0000259" key="1">
    <source>
        <dbReference type="Pfam" id="PF05050"/>
    </source>
</evidence>
<dbReference type="RefSeq" id="WP_203008296.1">
    <property type="nucleotide sequence ID" value="NZ_JADWYU010000256.1"/>
</dbReference>
<dbReference type="InterPro" id="IPR052514">
    <property type="entry name" value="SAM-dependent_MTase"/>
</dbReference>
<dbReference type="SUPFAM" id="SSF53335">
    <property type="entry name" value="S-adenosyl-L-methionine-dependent methyltransferases"/>
    <property type="match status" value="1"/>
</dbReference>
<comment type="caution">
    <text evidence="2">The sequence shown here is derived from an EMBL/GenBank/DDBJ whole genome shotgun (WGS) entry which is preliminary data.</text>
</comment>
<dbReference type="PANTHER" id="PTHR34203:SF15">
    <property type="entry name" value="SLL1173 PROTEIN"/>
    <property type="match status" value="1"/>
</dbReference>
<keyword evidence="3" id="KW-1185">Reference proteome</keyword>
<keyword evidence="2" id="KW-0808">Transferase</keyword>
<evidence type="ECO:0000313" key="3">
    <source>
        <dbReference type="Proteomes" id="UP000604475"/>
    </source>
</evidence>
<proteinExistence type="predicted"/>
<name>A0A937RK74_9ACTN</name>
<dbReference type="PANTHER" id="PTHR34203">
    <property type="entry name" value="METHYLTRANSFERASE, FKBM FAMILY PROTEIN"/>
    <property type="match status" value="1"/>
</dbReference>
<evidence type="ECO:0000313" key="2">
    <source>
        <dbReference type="EMBL" id="MBL7631820.1"/>
    </source>
</evidence>
<dbReference type="GO" id="GO:0008168">
    <property type="term" value="F:methyltransferase activity"/>
    <property type="evidence" value="ECO:0007669"/>
    <property type="project" value="UniProtKB-KW"/>
</dbReference>
<protein>
    <submittedName>
        <fullName evidence="2">FkbM family methyltransferase</fullName>
    </submittedName>
</protein>
<dbReference type="Gene3D" id="3.40.50.150">
    <property type="entry name" value="Vaccinia Virus protein VP39"/>
    <property type="match status" value="1"/>
</dbReference>
<dbReference type="InterPro" id="IPR006342">
    <property type="entry name" value="FkbM_mtfrase"/>
</dbReference>
<gene>
    <name evidence="2" type="ORF">I7412_32605</name>
</gene>
<dbReference type="Pfam" id="PF05050">
    <property type="entry name" value="Methyltransf_21"/>
    <property type="match status" value="1"/>
</dbReference>
<accession>A0A937RK74</accession>
<dbReference type="GO" id="GO:0032259">
    <property type="term" value="P:methylation"/>
    <property type="evidence" value="ECO:0007669"/>
    <property type="project" value="UniProtKB-KW"/>
</dbReference>
<feature type="domain" description="Methyltransferase FkbM" evidence="1">
    <location>
        <begin position="92"/>
        <end position="266"/>
    </location>
</feature>
<dbReference type="Proteomes" id="UP000604475">
    <property type="component" value="Unassembled WGS sequence"/>
</dbReference>
<dbReference type="EMBL" id="JAEACQ010000286">
    <property type="protein sequence ID" value="MBL7631820.1"/>
    <property type="molecule type" value="Genomic_DNA"/>
</dbReference>
<dbReference type="InterPro" id="IPR029063">
    <property type="entry name" value="SAM-dependent_MTases_sf"/>
</dbReference>
<organism evidence="2 3">
    <name type="scientific">Frankia nepalensis</name>
    <dbReference type="NCBI Taxonomy" id="1836974"/>
    <lineage>
        <taxon>Bacteria</taxon>
        <taxon>Bacillati</taxon>
        <taxon>Actinomycetota</taxon>
        <taxon>Actinomycetes</taxon>
        <taxon>Frankiales</taxon>
        <taxon>Frankiaceae</taxon>
        <taxon>Frankia</taxon>
    </lineage>
</organism>
<reference evidence="2" key="1">
    <citation type="submission" date="2020-12" db="EMBL/GenBank/DDBJ databases">
        <title>Genomic characterization of non-nitrogen-fixing Frankia strains.</title>
        <authorList>
            <person name="Carlos-Shanley C."/>
            <person name="Guerra T."/>
            <person name="Hahn D."/>
        </authorList>
    </citation>
    <scope>NUCLEOTIDE SEQUENCE</scope>
    <source>
        <strain evidence="2">CN6</strain>
    </source>
</reference>
<dbReference type="AlphaFoldDB" id="A0A937RK74"/>
<sequence length="312" mass="34166">MNQWTDQAKAKLRSYPALRGKVVQAKDAVFQVKLAAAAARNAPIVVEDEFGIKLLVPPFMRGSARSLVQRHSDRAAFKLMATLLRPGDVVYDVGANIGLYSVHAARQVGPKGRVFAFEAVPTTADRLDETLALNHTREVTVVRAAVSDTSGTISMNVFADPEASGWNSLGTHAMHTYDGKAIRPDHTVEVTAETLDAFSEREGIDSIAFCKVDVEGFERHVFSGAASLLSEGRIGVLTFEISEDPLVGEGGVASEVFEALTRHDYKVMRHDEATDTVVGPIDPREEEKRLNDESLRPYVANYFAARDPRVLR</sequence>
<keyword evidence="2" id="KW-0489">Methyltransferase</keyword>
<dbReference type="NCBIfam" id="TIGR01444">
    <property type="entry name" value="fkbM_fam"/>
    <property type="match status" value="1"/>
</dbReference>